<reference evidence="2" key="1">
    <citation type="submission" date="2021-01" db="UniProtKB">
        <authorList>
            <consortium name="EnsemblMetazoa"/>
        </authorList>
    </citation>
    <scope>IDENTIFICATION</scope>
</reference>
<sequence>MKAFVVFAFASVALSAPRKCDIRAVDQCLGRALPFANNSMFQDFEQKCMKGREGVNCLVDYAKAECLKGDALNALKLLLSGTASECALTCQPGTDNYDAYFKYMGCSNKYGELIHKCMRKATAYIEAAAISGGSFRGSLTCCAFDCLSTCLGEAAEKQCPEQIGAKDYFQGVVKSVSGKFIAAQCGAYQLGAPECKKLPELTIGEPKYTTIYGPLLEFLSLQ</sequence>
<dbReference type="KEGG" id="vde:111254104"/>
<protein>
    <recommendedName>
        <fullName evidence="4">Secreted protein</fullName>
    </recommendedName>
</protein>
<dbReference type="AlphaFoldDB" id="A0A7M7L4V4"/>
<feature type="signal peptide" evidence="1">
    <location>
        <begin position="1"/>
        <end position="15"/>
    </location>
</feature>
<accession>A0A7M7L4V4</accession>
<dbReference type="Proteomes" id="UP000594260">
    <property type="component" value="Unplaced"/>
</dbReference>
<dbReference type="RefSeq" id="XP_022670354.1">
    <property type="nucleotide sequence ID" value="XM_022814619.1"/>
</dbReference>
<evidence type="ECO:0000256" key="1">
    <source>
        <dbReference type="SAM" id="SignalP"/>
    </source>
</evidence>
<proteinExistence type="predicted"/>
<organism evidence="2 3">
    <name type="scientific">Varroa destructor</name>
    <name type="common">Honeybee mite</name>
    <dbReference type="NCBI Taxonomy" id="109461"/>
    <lineage>
        <taxon>Eukaryota</taxon>
        <taxon>Metazoa</taxon>
        <taxon>Ecdysozoa</taxon>
        <taxon>Arthropoda</taxon>
        <taxon>Chelicerata</taxon>
        <taxon>Arachnida</taxon>
        <taxon>Acari</taxon>
        <taxon>Parasitiformes</taxon>
        <taxon>Mesostigmata</taxon>
        <taxon>Gamasina</taxon>
        <taxon>Dermanyssoidea</taxon>
        <taxon>Varroidae</taxon>
        <taxon>Varroa</taxon>
    </lineage>
</organism>
<dbReference type="PANTHER" id="PTHR33964:SF1">
    <property type="entry name" value="RE45066P"/>
    <property type="match status" value="1"/>
</dbReference>
<evidence type="ECO:0008006" key="4">
    <source>
        <dbReference type="Google" id="ProtNLM"/>
    </source>
</evidence>
<evidence type="ECO:0000313" key="2">
    <source>
        <dbReference type="EnsemblMetazoa" id="XP_022670354"/>
    </source>
</evidence>
<dbReference type="OMA" id="AICINGS"/>
<dbReference type="InParanoid" id="A0A7M7L4V4"/>
<dbReference type="OrthoDB" id="6494950at2759"/>
<keyword evidence="3" id="KW-1185">Reference proteome</keyword>
<keyword evidence="1" id="KW-0732">Signal</keyword>
<evidence type="ECO:0000313" key="3">
    <source>
        <dbReference type="Proteomes" id="UP000594260"/>
    </source>
</evidence>
<dbReference type="EnsemblMetazoa" id="XM_022814619">
    <property type="protein sequence ID" value="XP_022670354"/>
    <property type="gene ID" value="LOC111254104"/>
</dbReference>
<dbReference type="GeneID" id="111254104"/>
<dbReference type="PANTHER" id="PTHR33964">
    <property type="entry name" value="RE45066P-RELATED"/>
    <property type="match status" value="1"/>
</dbReference>
<name>A0A7M7L4V4_VARDE</name>
<feature type="chain" id="PRO_5029557934" description="Secreted protein" evidence="1">
    <location>
        <begin position="16"/>
        <end position="222"/>
    </location>
</feature>